<dbReference type="EMBL" id="CP026538">
    <property type="protein sequence ID" value="QAZ68462.1"/>
    <property type="molecule type" value="Genomic_DNA"/>
</dbReference>
<sequence length="439" mass="43653">MPSFPWGASRSAKFSAPGGMGMSIQAIGQDNANSWLAQMLASYTGQTSSAASSLESLLGTGSTTGDDAASSSSSSSTASVGSFNDILQALLAGNGSVGYDMTTGTLTDLSGSTQIGAMPPPPPGEGMDGISREVTETENQDGSLSRSVTMTDADGNVVGTETTTQNADGSYSTVMTMVQADGTTTTRTMTGAYDADGNFVENNTLTAADGTVIESGTITTAQDGSFTSTMTVTDAEGRTSTRTSAGAYTEDGSFTVKSSLADAAGNILETGSEITAADGSSTYTVTRTGPDGKTATETEAYDAFGALVSTSTSTPTSGASSGTSQAAGSGGSSGSSGDSSESSGSEETTTTVTTAFSTEGMTQTTVVTDADGNIVSKTVKEFPFSADAEGQSFGATEASKDGLSSMLDQYAKGRYGADRYAAMAASGESGGQGGFSAQA</sequence>
<evidence type="ECO:0000313" key="2">
    <source>
        <dbReference type="EMBL" id="QAZ68462.1"/>
    </source>
</evidence>
<organism evidence="2 3">
    <name type="scientific">Solidesulfovibrio carbinolicus</name>
    <dbReference type="NCBI Taxonomy" id="296842"/>
    <lineage>
        <taxon>Bacteria</taxon>
        <taxon>Pseudomonadati</taxon>
        <taxon>Thermodesulfobacteriota</taxon>
        <taxon>Desulfovibrionia</taxon>
        <taxon>Desulfovibrionales</taxon>
        <taxon>Desulfovibrionaceae</taxon>
        <taxon>Solidesulfovibrio</taxon>
    </lineage>
</organism>
<feature type="compositionally biased region" description="Low complexity" evidence="1">
    <location>
        <begin position="310"/>
        <end position="327"/>
    </location>
</feature>
<proteinExistence type="predicted"/>
<dbReference type="Proteomes" id="UP000293296">
    <property type="component" value="Chromosome"/>
</dbReference>
<evidence type="ECO:0000256" key="1">
    <source>
        <dbReference type="SAM" id="MobiDB-lite"/>
    </source>
</evidence>
<gene>
    <name evidence="2" type="ORF">C3Y92_14995</name>
</gene>
<protein>
    <submittedName>
        <fullName evidence="2">Uncharacterized protein</fullName>
    </submittedName>
</protein>
<keyword evidence="3" id="KW-1185">Reference proteome</keyword>
<feature type="region of interest" description="Disordered" evidence="1">
    <location>
        <begin position="310"/>
        <end position="357"/>
    </location>
</feature>
<accession>A0A4V0YR39</accession>
<feature type="compositionally biased region" description="Low complexity" evidence="1">
    <location>
        <begin position="335"/>
        <end position="357"/>
    </location>
</feature>
<dbReference type="AlphaFoldDB" id="A0A4V0YR39"/>
<dbReference type="OrthoDB" id="5452587at2"/>
<reference evidence="2 3" key="1">
    <citation type="submission" date="2018-02" db="EMBL/GenBank/DDBJ databases">
        <title>Genome sequence of Desulfovibrio carbinolicus DSM 3852.</title>
        <authorList>
            <person name="Wilbanks E."/>
            <person name="Skennerton C.T."/>
            <person name="Orphan V.J."/>
        </authorList>
    </citation>
    <scope>NUCLEOTIDE SEQUENCE [LARGE SCALE GENOMIC DNA]</scope>
    <source>
        <strain evidence="2 3">DSM 3852</strain>
    </source>
</reference>
<dbReference type="KEGG" id="dcb:C3Y92_14995"/>
<name>A0A4V0YR39_9BACT</name>
<evidence type="ECO:0000313" key="3">
    <source>
        <dbReference type="Proteomes" id="UP000293296"/>
    </source>
</evidence>